<proteinExistence type="predicted"/>
<dbReference type="GO" id="GO:0000976">
    <property type="term" value="F:transcription cis-regulatory region binding"/>
    <property type="evidence" value="ECO:0007669"/>
    <property type="project" value="TreeGrafter"/>
</dbReference>
<feature type="modified residue" description="4-aspartylphosphate" evidence="2">
    <location>
        <position position="56"/>
    </location>
</feature>
<evidence type="ECO:0000259" key="5">
    <source>
        <dbReference type="PROSITE" id="PS51755"/>
    </source>
</evidence>
<keyword evidence="7" id="KW-1185">Reference proteome</keyword>
<dbReference type="OrthoDB" id="9802426at2"/>
<dbReference type="InterPro" id="IPR001789">
    <property type="entry name" value="Sig_transdc_resp-reg_receiver"/>
</dbReference>
<keyword evidence="2" id="KW-0597">Phosphoprotein</keyword>
<dbReference type="AlphaFoldDB" id="A0A328AYM5"/>
<dbReference type="InterPro" id="IPR011006">
    <property type="entry name" value="CheY-like_superfamily"/>
</dbReference>
<feature type="domain" description="OmpR/PhoB-type" evidence="5">
    <location>
        <begin position="131"/>
        <end position="230"/>
    </location>
</feature>
<dbReference type="CDD" id="cd00383">
    <property type="entry name" value="trans_reg_C"/>
    <property type="match status" value="1"/>
</dbReference>
<dbReference type="InterPro" id="IPR001867">
    <property type="entry name" value="OmpR/PhoB-type_DNA-bd"/>
</dbReference>
<evidence type="ECO:0000313" key="6">
    <source>
        <dbReference type="EMBL" id="RAK60232.1"/>
    </source>
</evidence>
<dbReference type="PROSITE" id="PS50110">
    <property type="entry name" value="RESPONSE_REGULATORY"/>
    <property type="match status" value="1"/>
</dbReference>
<dbReference type="Pfam" id="PF00486">
    <property type="entry name" value="Trans_reg_C"/>
    <property type="match status" value="1"/>
</dbReference>
<feature type="DNA-binding region" description="OmpR/PhoB-type" evidence="3">
    <location>
        <begin position="131"/>
        <end position="230"/>
    </location>
</feature>
<dbReference type="Gene3D" id="3.40.50.2300">
    <property type="match status" value="1"/>
</dbReference>
<dbReference type="PROSITE" id="PS51755">
    <property type="entry name" value="OMPR_PHOB"/>
    <property type="match status" value="1"/>
</dbReference>
<dbReference type="GO" id="GO:0000156">
    <property type="term" value="F:phosphorelay response regulator activity"/>
    <property type="evidence" value="ECO:0007669"/>
    <property type="project" value="TreeGrafter"/>
</dbReference>
<name>A0A328AYM5_9CAUL</name>
<keyword evidence="1 3" id="KW-0238">DNA-binding</keyword>
<sequence length="240" mass="26688">MSAHHPRVLVIDDEAQIHRFLRAALEAAGFEPLRADTGAEGLREIARAAPDAVVLDLGLPDMDGRQVLIKAREFYHEPIIILSARDRETEKIEALDAGANDYVEKPFGVGELLARLRAALRQRSHASEPPPPIVKSGPLTIDFPRRLVTRGEELVHLSPKEYDLLAKLAQNAGKVVQHRDLLISIWGPAHAEDTQYLRVFIGQLRQKIEGDPAEPQIIMTEPGVGYRFVTDDMLRIAPQA</sequence>
<protein>
    <submittedName>
        <fullName evidence="6">DNA-binding response regulator</fullName>
    </submittedName>
</protein>
<evidence type="ECO:0000313" key="7">
    <source>
        <dbReference type="Proteomes" id="UP000249842"/>
    </source>
</evidence>
<reference evidence="7" key="1">
    <citation type="submission" date="2018-05" db="EMBL/GenBank/DDBJ databases">
        <authorList>
            <person name="Li X."/>
        </authorList>
    </citation>
    <scope>NUCLEOTIDE SEQUENCE [LARGE SCALE GENOMIC DNA]</scope>
    <source>
        <strain evidence="7">HKS-05</strain>
    </source>
</reference>
<evidence type="ECO:0000256" key="3">
    <source>
        <dbReference type="PROSITE-ProRule" id="PRU01091"/>
    </source>
</evidence>
<dbReference type="SMART" id="SM00862">
    <property type="entry name" value="Trans_reg_C"/>
    <property type="match status" value="1"/>
</dbReference>
<dbReference type="SUPFAM" id="SSF52172">
    <property type="entry name" value="CheY-like"/>
    <property type="match status" value="1"/>
</dbReference>
<evidence type="ECO:0000256" key="1">
    <source>
        <dbReference type="ARBA" id="ARBA00023125"/>
    </source>
</evidence>
<dbReference type="InterPro" id="IPR039420">
    <property type="entry name" value="WalR-like"/>
</dbReference>
<evidence type="ECO:0000256" key="2">
    <source>
        <dbReference type="PROSITE-ProRule" id="PRU00169"/>
    </source>
</evidence>
<dbReference type="GO" id="GO:0032993">
    <property type="term" value="C:protein-DNA complex"/>
    <property type="evidence" value="ECO:0007669"/>
    <property type="project" value="TreeGrafter"/>
</dbReference>
<feature type="domain" description="Response regulatory" evidence="4">
    <location>
        <begin position="7"/>
        <end position="120"/>
    </location>
</feature>
<dbReference type="Gene3D" id="1.10.10.10">
    <property type="entry name" value="Winged helix-like DNA-binding domain superfamily/Winged helix DNA-binding domain"/>
    <property type="match status" value="1"/>
</dbReference>
<evidence type="ECO:0000259" key="4">
    <source>
        <dbReference type="PROSITE" id="PS50110"/>
    </source>
</evidence>
<accession>A0A328AYM5</accession>
<dbReference type="Pfam" id="PF00072">
    <property type="entry name" value="Response_reg"/>
    <property type="match status" value="1"/>
</dbReference>
<comment type="caution">
    <text evidence="6">The sequence shown here is derived from an EMBL/GenBank/DDBJ whole genome shotgun (WGS) entry which is preliminary data.</text>
</comment>
<dbReference type="GO" id="GO:0006355">
    <property type="term" value="P:regulation of DNA-templated transcription"/>
    <property type="evidence" value="ECO:0007669"/>
    <property type="project" value="InterPro"/>
</dbReference>
<dbReference type="Proteomes" id="UP000249842">
    <property type="component" value="Unassembled WGS sequence"/>
</dbReference>
<dbReference type="GO" id="GO:0005829">
    <property type="term" value="C:cytosol"/>
    <property type="evidence" value="ECO:0007669"/>
    <property type="project" value="TreeGrafter"/>
</dbReference>
<dbReference type="RefSeq" id="WP_111457525.1">
    <property type="nucleotide sequence ID" value="NZ_QFYP01000001.1"/>
</dbReference>
<gene>
    <name evidence="6" type="ORF">DJ021_10670</name>
</gene>
<dbReference type="EMBL" id="QFYP01000001">
    <property type="protein sequence ID" value="RAK60232.1"/>
    <property type="molecule type" value="Genomic_DNA"/>
</dbReference>
<dbReference type="PANTHER" id="PTHR48111:SF50">
    <property type="entry name" value="KDP OPERON TRANSCRIPTIONAL REGULATORY PROTEIN KDPE"/>
    <property type="match status" value="1"/>
</dbReference>
<organism evidence="6 7">
    <name type="scientific">Phenylobacterium hankyongense</name>
    <dbReference type="NCBI Taxonomy" id="1813876"/>
    <lineage>
        <taxon>Bacteria</taxon>
        <taxon>Pseudomonadati</taxon>
        <taxon>Pseudomonadota</taxon>
        <taxon>Alphaproteobacteria</taxon>
        <taxon>Caulobacterales</taxon>
        <taxon>Caulobacteraceae</taxon>
        <taxon>Phenylobacterium</taxon>
    </lineage>
</organism>
<dbReference type="InterPro" id="IPR036388">
    <property type="entry name" value="WH-like_DNA-bd_sf"/>
</dbReference>
<dbReference type="SMART" id="SM00448">
    <property type="entry name" value="REC"/>
    <property type="match status" value="1"/>
</dbReference>
<dbReference type="PANTHER" id="PTHR48111">
    <property type="entry name" value="REGULATOR OF RPOS"/>
    <property type="match status" value="1"/>
</dbReference>